<name>A0A1H9IPC8_9PSEU</name>
<dbReference type="EMBL" id="FOFV01000004">
    <property type="protein sequence ID" value="SEQ76444.1"/>
    <property type="molecule type" value="Genomic_DNA"/>
</dbReference>
<dbReference type="Pfam" id="PF04149">
    <property type="entry name" value="DUF397"/>
    <property type="match status" value="1"/>
</dbReference>
<protein>
    <recommendedName>
        <fullName evidence="1">DUF397 domain-containing protein</fullName>
    </recommendedName>
</protein>
<evidence type="ECO:0000313" key="2">
    <source>
        <dbReference type="EMBL" id="SEQ76444.1"/>
    </source>
</evidence>
<sequence>MIGQKVSASPREWSGWFTSSYTNASGSCVEVNLGAHSVLVRDSKDRRADQPVMRVSSAAWTSFVKQVC</sequence>
<dbReference type="PROSITE" id="PS51257">
    <property type="entry name" value="PROKAR_LIPOPROTEIN"/>
    <property type="match status" value="1"/>
</dbReference>
<organism evidence="2 3">
    <name type="scientific">Lentzea albida</name>
    <dbReference type="NCBI Taxonomy" id="65499"/>
    <lineage>
        <taxon>Bacteria</taxon>
        <taxon>Bacillati</taxon>
        <taxon>Actinomycetota</taxon>
        <taxon>Actinomycetes</taxon>
        <taxon>Pseudonocardiales</taxon>
        <taxon>Pseudonocardiaceae</taxon>
        <taxon>Lentzea</taxon>
    </lineage>
</organism>
<evidence type="ECO:0000259" key="1">
    <source>
        <dbReference type="Pfam" id="PF04149"/>
    </source>
</evidence>
<keyword evidence="3" id="KW-1185">Reference proteome</keyword>
<dbReference type="STRING" id="65499.SAMN04488000_104275"/>
<accession>A0A1H9IPC8</accession>
<evidence type="ECO:0000313" key="3">
    <source>
        <dbReference type="Proteomes" id="UP000199503"/>
    </source>
</evidence>
<dbReference type="AlphaFoldDB" id="A0A1H9IPC8"/>
<reference evidence="3" key="1">
    <citation type="submission" date="2016-10" db="EMBL/GenBank/DDBJ databases">
        <authorList>
            <person name="Varghese N."/>
            <person name="Submissions S."/>
        </authorList>
    </citation>
    <scope>NUCLEOTIDE SEQUENCE [LARGE SCALE GENOMIC DNA]</scope>
    <source>
        <strain evidence="3">DSM 44437</strain>
    </source>
</reference>
<dbReference type="InterPro" id="IPR007278">
    <property type="entry name" value="DUF397"/>
</dbReference>
<feature type="domain" description="DUF397" evidence="1">
    <location>
        <begin position="15"/>
        <end position="67"/>
    </location>
</feature>
<gene>
    <name evidence="2" type="ORF">SAMN04488000_104275</name>
</gene>
<dbReference type="Proteomes" id="UP000199503">
    <property type="component" value="Unassembled WGS sequence"/>
</dbReference>
<proteinExistence type="predicted"/>
<dbReference type="RefSeq" id="WP_245786093.1">
    <property type="nucleotide sequence ID" value="NZ_FOFV01000004.1"/>
</dbReference>